<dbReference type="Proteomes" id="UP000006023">
    <property type="component" value="Unassembled WGS sequence"/>
</dbReference>
<feature type="compositionally biased region" description="Pro residues" evidence="1">
    <location>
        <begin position="9"/>
        <end position="27"/>
    </location>
</feature>
<keyword evidence="4" id="KW-1185">Reference proteome</keyword>
<dbReference type="eggNOG" id="COG4758">
    <property type="taxonomic scope" value="Bacteria"/>
</dbReference>
<feature type="domain" description="DUF1707" evidence="2">
    <location>
        <begin position="49"/>
        <end position="101"/>
    </location>
</feature>
<dbReference type="Pfam" id="PF08044">
    <property type="entry name" value="DUF1707"/>
    <property type="match status" value="1"/>
</dbReference>
<dbReference type="AlphaFoldDB" id="G7GU00"/>
<gene>
    <name evidence="3" type="ORF">GOAMR_61_01730</name>
</gene>
<dbReference type="EMBL" id="BAED01000061">
    <property type="protein sequence ID" value="GAB07075.1"/>
    <property type="molecule type" value="Genomic_DNA"/>
</dbReference>
<dbReference type="PANTHER" id="PTHR40763">
    <property type="entry name" value="MEMBRANE PROTEIN-RELATED"/>
    <property type="match status" value="1"/>
</dbReference>
<accession>G7GU00</accession>
<sequence length="245" mass="25187">MPDASTTPMQPPAADPIAPDPITPDPIPLRKADIGAAARAQNLDPRARLRASDTDRELVQQILSAALSNGSLSLSEFDERSSKLVMAKTFGDLDDLTDDLPVAQLGVPIPPASGVAQATRIGTGSGRRRVQNAIAVMSGWDIGGNAAVGDNLQAFALMGGIDIDLREVEFTAPQLTIRCAAIMGGIDITVPPEVTVEVNGLALMGGFGTKAAGLGAPGAPTVIVTGLALMGGVDVKRKPHKNQAT</sequence>
<dbReference type="RefSeq" id="WP_005191271.1">
    <property type="nucleotide sequence ID" value="NZ_BAED01000061.1"/>
</dbReference>
<evidence type="ECO:0000313" key="4">
    <source>
        <dbReference type="Proteomes" id="UP000006023"/>
    </source>
</evidence>
<dbReference type="PANTHER" id="PTHR40763:SF4">
    <property type="entry name" value="DUF1707 DOMAIN-CONTAINING PROTEIN"/>
    <property type="match status" value="1"/>
</dbReference>
<proteinExistence type="predicted"/>
<protein>
    <recommendedName>
        <fullName evidence="2">DUF1707 domain-containing protein</fullName>
    </recommendedName>
</protein>
<dbReference type="STRING" id="1075090.GOAMR_61_01730"/>
<name>G7GU00_9ACTN</name>
<reference evidence="3 4" key="1">
    <citation type="submission" date="2011-11" db="EMBL/GenBank/DDBJ databases">
        <title>Whole genome shotgun sequence of Gordonia amarae NBRC 15530.</title>
        <authorList>
            <person name="Takarada H."/>
            <person name="Hosoyama A."/>
            <person name="Tsuchikane K."/>
            <person name="Katsumata H."/>
            <person name="Yamazaki S."/>
            <person name="Fujita N."/>
        </authorList>
    </citation>
    <scope>NUCLEOTIDE SEQUENCE [LARGE SCALE GENOMIC DNA]</scope>
    <source>
        <strain evidence="3 4">NBRC 15530</strain>
    </source>
</reference>
<evidence type="ECO:0000256" key="1">
    <source>
        <dbReference type="SAM" id="MobiDB-lite"/>
    </source>
</evidence>
<organism evidence="3 4">
    <name type="scientific">Gordonia amarae NBRC 15530</name>
    <dbReference type="NCBI Taxonomy" id="1075090"/>
    <lineage>
        <taxon>Bacteria</taxon>
        <taxon>Bacillati</taxon>
        <taxon>Actinomycetota</taxon>
        <taxon>Actinomycetes</taxon>
        <taxon>Mycobacteriales</taxon>
        <taxon>Gordoniaceae</taxon>
        <taxon>Gordonia</taxon>
    </lineage>
</organism>
<evidence type="ECO:0000259" key="2">
    <source>
        <dbReference type="Pfam" id="PF08044"/>
    </source>
</evidence>
<dbReference type="InterPro" id="IPR012551">
    <property type="entry name" value="DUF1707_SHOCT-like"/>
</dbReference>
<comment type="caution">
    <text evidence="3">The sequence shown here is derived from an EMBL/GenBank/DDBJ whole genome shotgun (WGS) entry which is preliminary data.</text>
</comment>
<feature type="region of interest" description="Disordered" evidence="1">
    <location>
        <begin position="1"/>
        <end position="32"/>
    </location>
</feature>
<evidence type="ECO:0000313" key="3">
    <source>
        <dbReference type="EMBL" id="GAB07075.1"/>
    </source>
</evidence>